<protein>
    <submittedName>
        <fullName evidence="2">Uncharacterized protein</fullName>
    </submittedName>
</protein>
<comment type="caution">
    <text evidence="2">The sequence shown here is derived from an EMBL/GenBank/DDBJ whole genome shotgun (WGS) entry which is preliminary data.</text>
</comment>
<proteinExistence type="predicted"/>
<gene>
    <name evidence="2" type="ORF">GCM10010191_59590</name>
</gene>
<evidence type="ECO:0000313" key="3">
    <source>
        <dbReference type="Proteomes" id="UP001501231"/>
    </source>
</evidence>
<evidence type="ECO:0000256" key="1">
    <source>
        <dbReference type="SAM" id="MobiDB-lite"/>
    </source>
</evidence>
<feature type="region of interest" description="Disordered" evidence="1">
    <location>
        <begin position="37"/>
        <end position="62"/>
    </location>
</feature>
<keyword evidence="3" id="KW-1185">Reference proteome</keyword>
<sequence>MIGRKMPVAVRAAYTRKMNAARAVAAARMRGRRNALHGFAPRSAPTGCAPWPRTTTTSAASP</sequence>
<evidence type="ECO:0000313" key="2">
    <source>
        <dbReference type="EMBL" id="GAA2436834.1"/>
    </source>
</evidence>
<dbReference type="Proteomes" id="UP001501231">
    <property type="component" value="Unassembled WGS sequence"/>
</dbReference>
<organism evidence="2 3">
    <name type="scientific">Actinomadura vinacea</name>
    <dbReference type="NCBI Taxonomy" id="115336"/>
    <lineage>
        <taxon>Bacteria</taxon>
        <taxon>Bacillati</taxon>
        <taxon>Actinomycetota</taxon>
        <taxon>Actinomycetes</taxon>
        <taxon>Streptosporangiales</taxon>
        <taxon>Thermomonosporaceae</taxon>
        <taxon>Actinomadura</taxon>
    </lineage>
</organism>
<accession>A0ABN3JTL7</accession>
<dbReference type="EMBL" id="BAAARW010000021">
    <property type="protein sequence ID" value="GAA2436834.1"/>
    <property type="molecule type" value="Genomic_DNA"/>
</dbReference>
<reference evidence="2 3" key="1">
    <citation type="journal article" date="2019" name="Int. J. Syst. Evol. Microbiol.">
        <title>The Global Catalogue of Microorganisms (GCM) 10K type strain sequencing project: providing services to taxonomists for standard genome sequencing and annotation.</title>
        <authorList>
            <consortium name="The Broad Institute Genomics Platform"/>
            <consortium name="The Broad Institute Genome Sequencing Center for Infectious Disease"/>
            <person name="Wu L."/>
            <person name="Ma J."/>
        </authorList>
    </citation>
    <scope>NUCLEOTIDE SEQUENCE [LARGE SCALE GENOMIC DNA]</scope>
    <source>
        <strain evidence="2 3">JCM 3325</strain>
    </source>
</reference>
<name>A0ABN3JTL7_9ACTN</name>
<feature type="compositionally biased region" description="Polar residues" evidence="1">
    <location>
        <begin position="53"/>
        <end position="62"/>
    </location>
</feature>